<dbReference type="RefSeq" id="WP_277567508.1">
    <property type="nucleotide sequence ID" value="NZ_JAPDHZ010000004.1"/>
</dbReference>
<dbReference type="Gene3D" id="2.60.120.1440">
    <property type="match status" value="1"/>
</dbReference>
<evidence type="ECO:0000313" key="3">
    <source>
        <dbReference type="EMBL" id="MDG0793780.1"/>
    </source>
</evidence>
<evidence type="ECO:0000259" key="2">
    <source>
        <dbReference type="Pfam" id="PF12733"/>
    </source>
</evidence>
<reference evidence="3 4" key="1">
    <citation type="submission" date="2022-10" db="EMBL/GenBank/DDBJ databases">
        <title>Comparative genomic analysis of Cohnella hashimotonis sp. nov., isolated from the International Space Station.</title>
        <authorList>
            <person name="Simpson A."/>
            <person name="Venkateswaran K."/>
        </authorList>
    </citation>
    <scope>NUCLEOTIDE SEQUENCE [LARGE SCALE GENOMIC DNA]</scope>
    <source>
        <strain evidence="3 4">DSM 18997</strain>
    </source>
</reference>
<protein>
    <submittedName>
        <fullName evidence="3">Cadherin-like beta sandwich domain-containing protein</fullName>
    </submittedName>
</protein>
<evidence type="ECO:0000259" key="1">
    <source>
        <dbReference type="Pfam" id="PF04773"/>
    </source>
</evidence>
<dbReference type="Pfam" id="PF04773">
    <property type="entry name" value="FecR"/>
    <property type="match status" value="1"/>
</dbReference>
<dbReference type="AlphaFoldDB" id="A0A9X4KKX2"/>
<dbReference type="PANTHER" id="PTHR38731">
    <property type="entry name" value="LIPL45-RELATED LIPOPROTEIN-RELATED"/>
    <property type="match status" value="1"/>
</dbReference>
<accession>A0A9X4KKX2</accession>
<proteinExistence type="predicted"/>
<keyword evidence="4" id="KW-1185">Reference proteome</keyword>
<comment type="caution">
    <text evidence="3">The sequence shown here is derived from an EMBL/GenBank/DDBJ whole genome shotgun (WGS) entry which is preliminary data.</text>
</comment>
<dbReference type="InterPro" id="IPR006860">
    <property type="entry name" value="FecR"/>
</dbReference>
<dbReference type="PANTHER" id="PTHR38731:SF1">
    <property type="entry name" value="FECR PROTEIN DOMAIN-CONTAINING PROTEIN"/>
    <property type="match status" value="1"/>
</dbReference>
<feature type="domain" description="FecR protein" evidence="1">
    <location>
        <begin position="2"/>
        <end position="103"/>
    </location>
</feature>
<dbReference type="InterPro" id="IPR025883">
    <property type="entry name" value="Cadherin-like_domain"/>
</dbReference>
<feature type="domain" description="Cadherin-like beta-sandwich-like" evidence="2">
    <location>
        <begin position="983"/>
        <end position="1065"/>
    </location>
</feature>
<feature type="domain" description="Cadherin-like beta-sandwich-like" evidence="2">
    <location>
        <begin position="353"/>
        <end position="442"/>
    </location>
</feature>
<evidence type="ECO:0000313" key="4">
    <source>
        <dbReference type="Proteomes" id="UP001153387"/>
    </source>
</evidence>
<dbReference type="Pfam" id="PF12733">
    <property type="entry name" value="Cadherin-like"/>
    <property type="match status" value="2"/>
</dbReference>
<organism evidence="3 4">
    <name type="scientific">Cohnella ginsengisoli</name>
    <dbReference type="NCBI Taxonomy" id="425004"/>
    <lineage>
        <taxon>Bacteria</taxon>
        <taxon>Bacillati</taxon>
        <taxon>Bacillota</taxon>
        <taxon>Bacilli</taxon>
        <taxon>Bacillales</taxon>
        <taxon>Paenibacillaceae</taxon>
        <taxon>Cohnella</taxon>
    </lineage>
</organism>
<name>A0A9X4KKX2_9BACL</name>
<sequence>MTGSDGAAELQFANGTSQDDLLSVGDNTTLSFSKLSDKKGTVTRVSMLKGTAWVDVKSIKSKDDDFRLETPTAVMGVRGTAFYAAVHPDSGATTTAVLSGVVQFAKNGGAAARDKTLNLYPTQEILALPYGGPSDGDQVTLMNIPDLVQGMPPAVVASLLRSKSKIDDENREMSARFAQDKLPSSLGDTAEDLARFMQNALDLTGVFAVQAIEQKKLDLSQIRQIEREKGTAFNLEKADLQLTEADIRKQESVKQREAEAVKKLADEAAAKLKTLRDRLANRLPAIEQAKQAQLSANKAAAAEAQAKAEAALLSKMTDAEKRQYQTDKTANQASYAAPTATPVPVLSSESRLASLEISGAALSPAFSPNRLSYAAVVNASAASVEIRPFAMDSAAAITVNGETPSGGGRSVALDYGENAVDVQVLSPDRSLARHYSVTITRELLDVADLAVGPAHLQVDFGSASLSAPISVPGDTASVDLTLNAAEAPVILVNGAAVPAVSATTGSADISWRFSLPMQTGSNAIAITAKAGGKSKTYTLYANRQSQNNGLSSVTVKSADGQRDFSAFPGQDGKFRTTIPAAMTEGLLVFWPADSRSKVEFNGISSGFGQSAPISLASDIVEIALTVRSESGTAADYILALDRFPVGSGVDATLGSVRLMNGSQQTGQVMPDSDLRLSLDVPVTRTHVEFQPTFPEGERYWRYIKVRLAGTVQDFYPDLQTSNYTIPLHATGDTAIEIVIQSADKSVTNTYTWIVRKTIMAEAAHFDAIAGQALNGQLEGSDPASLPLIYSLVPGSGPAFGSLTLNPDGSFQYEAAADALGAVTFDYTVSNGMDISAPATVTIFVKLPAPTLAGLEQWNLATNGTSVDPYFLGETAQASNTFIYAKYLDVMPNDITLTYRFDHSVNAASLTYSDRQGSAHDVDMLAAAGTAALTNLKYGENQIRIVYVRDNGDGTTTSYTLQFMLYINTLSLYTPNGVANGATVPMFTAGIKAYTASVPAATDQIRLQLQAADPYSTREVESNGAPIVDDGSGYLVGLSDGWNRITVRLNRLDLGAVIDVYTIDVYQGDDVADGYSLGLSGTAIPSDTAIAFAPDASRTTLLHGQAPAGSTEVLLTPVADLSDTYIGGVYLVKNGGWEWVNATAQGSGDLPHSACKRECPRLCTGQQIRPAASRL</sequence>
<dbReference type="Pfam" id="PF17963">
    <property type="entry name" value="Big_9"/>
    <property type="match status" value="1"/>
</dbReference>
<dbReference type="EMBL" id="JAPDHZ010000004">
    <property type="protein sequence ID" value="MDG0793780.1"/>
    <property type="molecule type" value="Genomic_DNA"/>
</dbReference>
<gene>
    <name evidence="3" type="ORF">OMP38_25355</name>
</gene>
<dbReference type="Proteomes" id="UP001153387">
    <property type="component" value="Unassembled WGS sequence"/>
</dbReference>